<keyword evidence="1" id="KW-0472">Membrane</keyword>
<keyword evidence="3" id="KW-1185">Reference proteome</keyword>
<dbReference type="Proteomes" id="UP000265515">
    <property type="component" value="Unassembled WGS sequence"/>
</dbReference>
<feature type="transmembrane region" description="Helical" evidence="1">
    <location>
        <begin position="35"/>
        <end position="61"/>
    </location>
</feature>
<keyword evidence="1" id="KW-0812">Transmembrane</keyword>
<keyword evidence="1" id="KW-1133">Transmembrane helix</keyword>
<gene>
    <name evidence="2" type="ORF">CBR_g23679</name>
</gene>
<evidence type="ECO:0000313" key="3">
    <source>
        <dbReference type="Proteomes" id="UP000265515"/>
    </source>
</evidence>
<name>A0A388L4X2_CHABU</name>
<dbReference type="EMBL" id="BFEA01000265">
    <property type="protein sequence ID" value="GBG77347.1"/>
    <property type="molecule type" value="Genomic_DNA"/>
</dbReference>
<dbReference type="Gramene" id="GBG77347">
    <property type="protein sequence ID" value="GBG77347"/>
    <property type="gene ID" value="CBR_g23679"/>
</dbReference>
<protein>
    <submittedName>
        <fullName evidence="2">Uncharacterized protein</fullName>
    </submittedName>
</protein>
<accession>A0A388L4X2</accession>
<evidence type="ECO:0000256" key="1">
    <source>
        <dbReference type="SAM" id="Phobius"/>
    </source>
</evidence>
<proteinExistence type="predicted"/>
<evidence type="ECO:0000313" key="2">
    <source>
        <dbReference type="EMBL" id="GBG77347.1"/>
    </source>
</evidence>
<sequence>MCEWHIHVLLHLGGLLAKSGRTLSSGFLSYCGSPAWFPALTGIILSAAEFQYSFLCGSFFCRAADRRLPRRSTELLSLRRNSS</sequence>
<dbReference type="AlphaFoldDB" id="A0A388L4X2"/>
<organism evidence="2 3">
    <name type="scientific">Chara braunii</name>
    <name type="common">Braun's stonewort</name>
    <dbReference type="NCBI Taxonomy" id="69332"/>
    <lineage>
        <taxon>Eukaryota</taxon>
        <taxon>Viridiplantae</taxon>
        <taxon>Streptophyta</taxon>
        <taxon>Charophyceae</taxon>
        <taxon>Charales</taxon>
        <taxon>Characeae</taxon>
        <taxon>Chara</taxon>
    </lineage>
</organism>
<comment type="caution">
    <text evidence="2">The sequence shown here is derived from an EMBL/GenBank/DDBJ whole genome shotgun (WGS) entry which is preliminary data.</text>
</comment>
<reference evidence="2 3" key="1">
    <citation type="journal article" date="2018" name="Cell">
        <title>The Chara Genome: Secondary Complexity and Implications for Plant Terrestrialization.</title>
        <authorList>
            <person name="Nishiyama T."/>
            <person name="Sakayama H."/>
            <person name="Vries J.D."/>
            <person name="Buschmann H."/>
            <person name="Saint-Marcoux D."/>
            <person name="Ullrich K.K."/>
            <person name="Haas F.B."/>
            <person name="Vanderstraeten L."/>
            <person name="Becker D."/>
            <person name="Lang D."/>
            <person name="Vosolsobe S."/>
            <person name="Rombauts S."/>
            <person name="Wilhelmsson P.K.I."/>
            <person name="Janitza P."/>
            <person name="Kern R."/>
            <person name="Heyl A."/>
            <person name="Rumpler F."/>
            <person name="Villalobos L.I.A.C."/>
            <person name="Clay J.M."/>
            <person name="Skokan R."/>
            <person name="Toyoda A."/>
            <person name="Suzuki Y."/>
            <person name="Kagoshima H."/>
            <person name="Schijlen E."/>
            <person name="Tajeshwar N."/>
            <person name="Catarino B."/>
            <person name="Hetherington A.J."/>
            <person name="Saltykova A."/>
            <person name="Bonnot C."/>
            <person name="Breuninger H."/>
            <person name="Symeonidi A."/>
            <person name="Radhakrishnan G.V."/>
            <person name="Van Nieuwerburgh F."/>
            <person name="Deforce D."/>
            <person name="Chang C."/>
            <person name="Karol K.G."/>
            <person name="Hedrich R."/>
            <person name="Ulvskov P."/>
            <person name="Glockner G."/>
            <person name="Delwiche C.F."/>
            <person name="Petrasek J."/>
            <person name="Van de Peer Y."/>
            <person name="Friml J."/>
            <person name="Beilby M."/>
            <person name="Dolan L."/>
            <person name="Kohara Y."/>
            <person name="Sugano S."/>
            <person name="Fujiyama A."/>
            <person name="Delaux P.-M."/>
            <person name="Quint M."/>
            <person name="TheiBen G."/>
            <person name="Hagemann M."/>
            <person name="Harholt J."/>
            <person name="Dunand C."/>
            <person name="Zachgo S."/>
            <person name="Langdale J."/>
            <person name="Maumus F."/>
            <person name="Straeten D.V.D."/>
            <person name="Gould S.B."/>
            <person name="Rensing S.A."/>
        </authorList>
    </citation>
    <scope>NUCLEOTIDE SEQUENCE [LARGE SCALE GENOMIC DNA]</scope>
    <source>
        <strain evidence="2 3">S276</strain>
    </source>
</reference>